<keyword evidence="3" id="KW-1185">Reference proteome</keyword>
<name>A0AAV7SFU9_PLEWA</name>
<organism evidence="2 3">
    <name type="scientific">Pleurodeles waltl</name>
    <name type="common">Iberian ribbed newt</name>
    <dbReference type="NCBI Taxonomy" id="8319"/>
    <lineage>
        <taxon>Eukaryota</taxon>
        <taxon>Metazoa</taxon>
        <taxon>Chordata</taxon>
        <taxon>Craniata</taxon>
        <taxon>Vertebrata</taxon>
        <taxon>Euteleostomi</taxon>
        <taxon>Amphibia</taxon>
        <taxon>Batrachia</taxon>
        <taxon>Caudata</taxon>
        <taxon>Salamandroidea</taxon>
        <taxon>Salamandridae</taxon>
        <taxon>Pleurodelinae</taxon>
        <taxon>Pleurodeles</taxon>
    </lineage>
</organism>
<comment type="caution">
    <text evidence="2">The sequence shown here is derived from an EMBL/GenBank/DDBJ whole genome shotgun (WGS) entry which is preliminary data.</text>
</comment>
<feature type="compositionally biased region" description="Polar residues" evidence="1">
    <location>
        <begin position="71"/>
        <end position="81"/>
    </location>
</feature>
<evidence type="ECO:0000313" key="3">
    <source>
        <dbReference type="Proteomes" id="UP001066276"/>
    </source>
</evidence>
<accession>A0AAV7SFU9</accession>
<sequence>MVVEKIGRIADHPGPGVKGNMQNSVPNLSPLVSTGNHLKGVGPTLVPHANDARKRHTCEGQKNPELLPLQNLPTREISNGGVSPAARSKFTDTPYLGQAVHMKDSSQAGVRGGEAAPPGSVAPPVLQAAKNVPNNESGMAKQPLLDM</sequence>
<reference evidence="2" key="1">
    <citation type="journal article" date="2022" name="bioRxiv">
        <title>Sequencing and chromosome-scale assembly of the giantPleurodeles waltlgenome.</title>
        <authorList>
            <person name="Brown T."/>
            <person name="Elewa A."/>
            <person name="Iarovenko S."/>
            <person name="Subramanian E."/>
            <person name="Araus A.J."/>
            <person name="Petzold A."/>
            <person name="Susuki M."/>
            <person name="Suzuki K.-i.T."/>
            <person name="Hayashi T."/>
            <person name="Toyoda A."/>
            <person name="Oliveira C."/>
            <person name="Osipova E."/>
            <person name="Leigh N.D."/>
            <person name="Simon A."/>
            <person name="Yun M.H."/>
        </authorList>
    </citation>
    <scope>NUCLEOTIDE SEQUENCE</scope>
    <source>
        <strain evidence="2">20211129_DDA</strain>
        <tissue evidence="2">Liver</tissue>
    </source>
</reference>
<dbReference type="AlphaFoldDB" id="A0AAV7SFU9"/>
<dbReference type="Proteomes" id="UP001066276">
    <property type="component" value="Chromosome 4_2"/>
</dbReference>
<feature type="region of interest" description="Disordered" evidence="1">
    <location>
        <begin position="46"/>
        <end position="147"/>
    </location>
</feature>
<proteinExistence type="predicted"/>
<protein>
    <submittedName>
        <fullName evidence="2">Uncharacterized protein</fullName>
    </submittedName>
</protein>
<dbReference type="EMBL" id="JANPWB010000008">
    <property type="protein sequence ID" value="KAJ1163075.1"/>
    <property type="molecule type" value="Genomic_DNA"/>
</dbReference>
<gene>
    <name evidence="2" type="ORF">NDU88_003538</name>
</gene>
<evidence type="ECO:0000313" key="2">
    <source>
        <dbReference type="EMBL" id="KAJ1163075.1"/>
    </source>
</evidence>
<evidence type="ECO:0000256" key="1">
    <source>
        <dbReference type="SAM" id="MobiDB-lite"/>
    </source>
</evidence>